<dbReference type="PATRIC" id="fig|449216.3.peg.555"/>
<accession>D5AXE0</accession>
<dbReference type="AlphaFoldDB" id="D5AXE0"/>
<sequence>MISSIIGIKFSACIEGCNASLYLRILSFSDIATDVVLFAVSNASIFKVLTMKVMNKIQNTFVDEIYRFTSMFTSFLFVLYKVLRLITISV</sequence>
<protein>
    <submittedName>
        <fullName evidence="1">Uncharacterized protein</fullName>
    </submittedName>
</protein>
<evidence type="ECO:0000313" key="2">
    <source>
        <dbReference type="Proteomes" id="UP000006931"/>
    </source>
</evidence>
<proteinExistence type="predicted"/>
<dbReference type="EMBL" id="CP001584">
    <property type="protein sequence ID" value="ADE30080.1"/>
    <property type="molecule type" value="Genomic_DNA"/>
</dbReference>
<gene>
    <name evidence="1" type="ORF">rpr22_CDSx550</name>
</gene>
<dbReference type="Proteomes" id="UP000006931">
    <property type="component" value="Chromosome"/>
</dbReference>
<organism evidence="1 2">
    <name type="scientific">Rickettsia prowazekii (strain Rp22)</name>
    <dbReference type="NCBI Taxonomy" id="449216"/>
    <lineage>
        <taxon>Bacteria</taxon>
        <taxon>Pseudomonadati</taxon>
        <taxon>Pseudomonadota</taxon>
        <taxon>Alphaproteobacteria</taxon>
        <taxon>Rickettsiales</taxon>
        <taxon>Rickettsiaceae</taxon>
        <taxon>Rickettsieae</taxon>
        <taxon>Rickettsia</taxon>
        <taxon>typhus group</taxon>
    </lineage>
</organism>
<name>D5AXE0_RICPP</name>
<reference evidence="1 2" key="1">
    <citation type="journal article" date="2010" name="Genome Res.">
        <title>Genomic, proteomic, and transcriptomic analysis of virulent and avirulent Rickettsia prowazekii reveals its adaptive mutation capabilities.</title>
        <authorList>
            <person name="Bechah Y."/>
            <person name="El Karkouri K."/>
            <person name="Mediannikov O."/>
            <person name="Leroy Q."/>
            <person name="Pelletier N."/>
            <person name="Robert C."/>
            <person name="Medigue C."/>
            <person name="Mege J.L."/>
            <person name="Raoult D."/>
        </authorList>
    </citation>
    <scope>NUCLEOTIDE SEQUENCE [LARGE SCALE GENOMIC DNA]</scope>
    <source>
        <strain evidence="1 2">Rp22</strain>
    </source>
</reference>
<dbReference type="HOGENOM" id="CLU_2438877_0_0_5"/>
<dbReference type="KEGG" id="rpq:rpr22_CDSx550"/>
<evidence type="ECO:0000313" key="1">
    <source>
        <dbReference type="EMBL" id="ADE30080.1"/>
    </source>
</evidence>